<feature type="transmembrane region" description="Helical" evidence="6">
    <location>
        <begin position="159"/>
        <end position="181"/>
    </location>
</feature>
<feature type="transmembrane region" description="Helical" evidence="6">
    <location>
        <begin position="193"/>
        <end position="212"/>
    </location>
</feature>
<dbReference type="SUPFAM" id="SSF103473">
    <property type="entry name" value="MFS general substrate transporter"/>
    <property type="match status" value="1"/>
</dbReference>
<keyword evidence="3 6" id="KW-0812">Transmembrane</keyword>
<feature type="transmembrane region" description="Helical" evidence="6">
    <location>
        <begin position="218"/>
        <end position="240"/>
    </location>
</feature>
<dbReference type="EMBL" id="JAVRRG010000324">
    <property type="protein sequence ID" value="KAK5072343.1"/>
    <property type="molecule type" value="Genomic_DNA"/>
</dbReference>
<dbReference type="PROSITE" id="PS50850">
    <property type="entry name" value="MFS"/>
    <property type="match status" value="1"/>
</dbReference>
<dbReference type="PANTHER" id="PTHR48020:SF12">
    <property type="entry name" value="PROTON MYO-INOSITOL COTRANSPORTER"/>
    <property type="match status" value="1"/>
</dbReference>
<dbReference type="InterPro" id="IPR036259">
    <property type="entry name" value="MFS_trans_sf"/>
</dbReference>
<organism evidence="8 9">
    <name type="scientific">Lithohypha guttulata</name>
    <dbReference type="NCBI Taxonomy" id="1690604"/>
    <lineage>
        <taxon>Eukaryota</taxon>
        <taxon>Fungi</taxon>
        <taxon>Dikarya</taxon>
        <taxon>Ascomycota</taxon>
        <taxon>Pezizomycotina</taxon>
        <taxon>Eurotiomycetes</taxon>
        <taxon>Chaetothyriomycetidae</taxon>
        <taxon>Chaetothyriales</taxon>
        <taxon>Trichomeriaceae</taxon>
        <taxon>Lithohypha</taxon>
    </lineage>
</organism>
<evidence type="ECO:0000259" key="7">
    <source>
        <dbReference type="PROSITE" id="PS50850"/>
    </source>
</evidence>
<evidence type="ECO:0000313" key="8">
    <source>
        <dbReference type="EMBL" id="KAK5072343.1"/>
    </source>
</evidence>
<gene>
    <name evidence="8" type="ORF">LTR24_010411</name>
</gene>
<feature type="transmembrane region" description="Helical" evidence="6">
    <location>
        <begin position="252"/>
        <end position="274"/>
    </location>
</feature>
<evidence type="ECO:0000313" key="9">
    <source>
        <dbReference type="Proteomes" id="UP001345013"/>
    </source>
</evidence>
<name>A0ABR0JTZ4_9EURO</name>
<dbReference type="Proteomes" id="UP001345013">
    <property type="component" value="Unassembled WGS sequence"/>
</dbReference>
<dbReference type="PANTHER" id="PTHR48020">
    <property type="entry name" value="PROTON MYO-INOSITOL COTRANSPORTER"/>
    <property type="match status" value="1"/>
</dbReference>
<comment type="caution">
    <text evidence="8">The sequence shown here is derived from an EMBL/GenBank/DDBJ whole genome shotgun (WGS) entry which is preliminary data.</text>
</comment>
<dbReference type="InterPro" id="IPR005828">
    <property type="entry name" value="MFS_sugar_transport-like"/>
</dbReference>
<proteinExistence type="predicted"/>
<keyword evidence="9" id="KW-1185">Reference proteome</keyword>
<evidence type="ECO:0000256" key="6">
    <source>
        <dbReference type="SAM" id="Phobius"/>
    </source>
</evidence>
<evidence type="ECO:0000256" key="1">
    <source>
        <dbReference type="ARBA" id="ARBA00004141"/>
    </source>
</evidence>
<evidence type="ECO:0000256" key="4">
    <source>
        <dbReference type="ARBA" id="ARBA00022989"/>
    </source>
</evidence>
<accession>A0ABR0JTZ4</accession>
<comment type="subcellular location">
    <subcellularLocation>
        <location evidence="1">Membrane</location>
        <topology evidence="1">Multi-pass membrane protein</topology>
    </subcellularLocation>
</comment>
<keyword evidence="2" id="KW-0813">Transport</keyword>
<sequence>MAGDIPDIDARIRARLLEGMDTEDLLQAIRDFHDVTGIRQDDEVPWLKAIMLVQDPDAFQHARDDEMTLTDDEDKMLGLDREPQKPELHPNQRLPTFQRNDYNKWRHLPWQQWKIIILCAVGAVTQGWAEAAVNGAQQWYQAAFQKYIDILRGLESLHAAPGIVGLINGAPYLCCVVSCWLTPLLNEKFGRRGTVFLSTVFSITFAALQARVQSWWELFIYRLLLGIGIGPKSATIPIYIAECAPASIRGSLVMFWQAWTAFGIMLGCLSGVALQDLGNRFVPQPTLRSYWSGPAARTGG</sequence>
<evidence type="ECO:0000256" key="2">
    <source>
        <dbReference type="ARBA" id="ARBA00022448"/>
    </source>
</evidence>
<keyword evidence="4 6" id="KW-1133">Transmembrane helix</keyword>
<evidence type="ECO:0000256" key="5">
    <source>
        <dbReference type="ARBA" id="ARBA00023136"/>
    </source>
</evidence>
<dbReference type="InterPro" id="IPR020846">
    <property type="entry name" value="MFS_dom"/>
</dbReference>
<keyword evidence="5 6" id="KW-0472">Membrane</keyword>
<protein>
    <recommendedName>
        <fullName evidence="7">Major facilitator superfamily (MFS) profile domain-containing protein</fullName>
    </recommendedName>
</protein>
<dbReference type="Gene3D" id="1.20.1250.20">
    <property type="entry name" value="MFS general substrate transporter like domains"/>
    <property type="match status" value="1"/>
</dbReference>
<dbReference type="InterPro" id="IPR050814">
    <property type="entry name" value="Myo-inositol_Transporter"/>
</dbReference>
<reference evidence="8 9" key="1">
    <citation type="submission" date="2023-08" db="EMBL/GenBank/DDBJ databases">
        <title>Black Yeasts Isolated from many extreme environments.</title>
        <authorList>
            <person name="Coleine C."/>
            <person name="Stajich J.E."/>
            <person name="Selbmann L."/>
        </authorList>
    </citation>
    <scope>NUCLEOTIDE SEQUENCE [LARGE SCALE GENOMIC DNA]</scope>
    <source>
        <strain evidence="8 9">CCFEE 5885</strain>
    </source>
</reference>
<evidence type="ECO:0000256" key="3">
    <source>
        <dbReference type="ARBA" id="ARBA00022692"/>
    </source>
</evidence>
<feature type="domain" description="Major facilitator superfamily (MFS) profile" evidence="7">
    <location>
        <begin position="115"/>
        <end position="300"/>
    </location>
</feature>
<dbReference type="Pfam" id="PF00083">
    <property type="entry name" value="Sugar_tr"/>
    <property type="match status" value="1"/>
</dbReference>